<gene>
    <name evidence="1" type="ORF">Fcan01_12656</name>
</gene>
<dbReference type="EMBL" id="LNIX01000006">
    <property type="protein sequence ID" value="OXA53174.1"/>
    <property type="molecule type" value="Genomic_DNA"/>
</dbReference>
<keyword evidence="2" id="KW-1185">Reference proteome</keyword>
<proteinExistence type="predicted"/>
<evidence type="ECO:0000313" key="2">
    <source>
        <dbReference type="Proteomes" id="UP000198287"/>
    </source>
</evidence>
<accession>A0A226E7V2</accession>
<comment type="caution">
    <text evidence="1">The sequence shown here is derived from an EMBL/GenBank/DDBJ whole genome shotgun (WGS) entry which is preliminary data.</text>
</comment>
<organism evidence="1 2">
    <name type="scientific">Folsomia candida</name>
    <name type="common">Springtail</name>
    <dbReference type="NCBI Taxonomy" id="158441"/>
    <lineage>
        <taxon>Eukaryota</taxon>
        <taxon>Metazoa</taxon>
        <taxon>Ecdysozoa</taxon>
        <taxon>Arthropoda</taxon>
        <taxon>Hexapoda</taxon>
        <taxon>Collembola</taxon>
        <taxon>Entomobryomorpha</taxon>
        <taxon>Isotomoidea</taxon>
        <taxon>Isotomidae</taxon>
        <taxon>Proisotominae</taxon>
        <taxon>Folsomia</taxon>
    </lineage>
</organism>
<name>A0A226E7V2_FOLCA</name>
<reference evidence="1 2" key="1">
    <citation type="submission" date="2015-12" db="EMBL/GenBank/DDBJ databases">
        <title>The genome of Folsomia candida.</title>
        <authorList>
            <person name="Faddeeva A."/>
            <person name="Derks M.F."/>
            <person name="Anvar Y."/>
            <person name="Smit S."/>
            <person name="Van Straalen N."/>
            <person name="Roelofs D."/>
        </authorList>
    </citation>
    <scope>NUCLEOTIDE SEQUENCE [LARGE SCALE GENOMIC DNA]</scope>
    <source>
        <strain evidence="1 2">VU population</strain>
        <tissue evidence="1">Whole body</tissue>
    </source>
</reference>
<evidence type="ECO:0000313" key="1">
    <source>
        <dbReference type="EMBL" id="OXA53174.1"/>
    </source>
</evidence>
<sequence>MVLNDYLAWRHSPSGNMETMAFYCCCCFLSPKLSLARHLPPLKTSIDFRPREKSLAGFPTYPSRTYPSIHQTSETGILSELQWVLPHCTATFTTDRNLHLPTYQTSEFLCSSRRPFGGQRRRSR</sequence>
<dbReference type="Proteomes" id="UP000198287">
    <property type="component" value="Unassembled WGS sequence"/>
</dbReference>
<dbReference type="AlphaFoldDB" id="A0A226E7V2"/>
<protein>
    <submittedName>
        <fullName evidence="1">Uncharacterized protein</fullName>
    </submittedName>
</protein>